<dbReference type="PIRSF" id="PIRSF006060">
    <property type="entry name" value="AA_transporter"/>
    <property type="match status" value="1"/>
</dbReference>
<comment type="subcellular location">
    <subcellularLocation>
        <location evidence="1">Membrane</location>
        <topology evidence="1">Multi-pass membrane protein</topology>
    </subcellularLocation>
</comment>
<keyword evidence="4 7" id="KW-1133">Transmembrane helix</keyword>
<proteinExistence type="predicted"/>
<evidence type="ECO:0000313" key="8">
    <source>
        <dbReference type="EMBL" id="WVO19468.1"/>
    </source>
</evidence>
<feature type="transmembrane region" description="Helical" evidence="7">
    <location>
        <begin position="218"/>
        <end position="239"/>
    </location>
</feature>
<evidence type="ECO:0000313" key="9">
    <source>
        <dbReference type="Proteomes" id="UP001432216"/>
    </source>
</evidence>
<evidence type="ECO:0000256" key="6">
    <source>
        <dbReference type="SAM" id="MobiDB-lite"/>
    </source>
</evidence>
<gene>
    <name evidence="8" type="ORF">IAS62_000754</name>
</gene>
<keyword evidence="3 7" id="KW-0812">Transmembrane</keyword>
<accession>A0ABZ2ALQ1</accession>
<dbReference type="InterPro" id="IPR002293">
    <property type="entry name" value="AA/rel_permease1"/>
</dbReference>
<protein>
    <recommendedName>
        <fullName evidence="10">GabA permease</fullName>
    </recommendedName>
</protein>
<evidence type="ECO:0000256" key="4">
    <source>
        <dbReference type="ARBA" id="ARBA00022989"/>
    </source>
</evidence>
<dbReference type="Pfam" id="PF13520">
    <property type="entry name" value="AA_permease_2"/>
    <property type="match status" value="1"/>
</dbReference>
<organism evidence="8 9">
    <name type="scientific">Cryptococcus decagattii</name>
    <dbReference type="NCBI Taxonomy" id="1859122"/>
    <lineage>
        <taxon>Eukaryota</taxon>
        <taxon>Fungi</taxon>
        <taxon>Dikarya</taxon>
        <taxon>Basidiomycota</taxon>
        <taxon>Agaricomycotina</taxon>
        <taxon>Tremellomycetes</taxon>
        <taxon>Tremellales</taxon>
        <taxon>Cryptococcaceae</taxon>
        <taxon>Cryptococcus</taxon>
        <taxon>Cryptococcus gattii species complex</taxon>
    </lineage>
</organism>
<feature type="transmembrane region" description="Helical" evidence="7">
    <location>
        <begin position="302"/>
        <end position="322"/>
    </location>
</feature>
<dbReference type="PANTHER" id="PTHR45649:SF3">
    <property type="entry name" value="POLYAMINE TRANSPORTER TPO5"/>
    <property type="match status" value="1"/>
</dbReference>
<evidence type="ECO:0000256" key="3">
    <source>
        <dbReference type="ARBA" id="ARBA00022692"/>
    </source>
</evidence>
<evidence type="ECO:0008006" key="10">
    <source>
        <dbReference type="Google" id="ProtNLM"/>
    </source>
</evidence>
<dbReference type="PANTHER" id="PTHR45649">
    <property type="entry name" value="AMINO-ACID PERMEASE BAT1"/>
    <property type="match status" value="1"/>
</dbReference>
<feature type="transmembrane region" description="Helical" evidence="7">
    <location>
        <begin position="185"/>
        <end position="206"/>
    </location>
</feature>
<keyword evidence="5 7" id="KW-0472">Membrane</keyword>
<evidence type="ECO:0000256" key="2">
    <source>
        <dbReference type="ARBA" id="ARBA00022448"/>
    </source>
</evidence>
<feature type="transmembrane region" description="Helical" evidence="7">
    <location>
        <begin position="97"/>
        <end position="116"/>
    </location>
</feature>
<feature type="transmembrane region" description="Helical" evidence="7">
    <location>
        <begin position="428"/>
        <end position="449"/>
    </location>
</feature>
<feature type="transmembrane region" description="Helical" evidence="7">
    <location>
        <begin position="259"/>
        <end position="282"/>
    </location>
</feature>
<dbReference type="RefSeq" id="XP_064718708.1">
    <property type="nucleotide sequence ID" value="XM_064862636.1"/>
</dbReference>
<dbReference type="Gene3D" id="1.20.1740.10">
    <property type="entry name" value="Amino acid/polyamine transporter I"/>
    <property type="match status" value="1"/>
</dbReference>
<keyword evidence="2" id="KW-0813">Transport</keyword>
<feature type="transmembrane region" description="Helical" evidence="7">
    <location>
        <begin position="70"/>
        <end position="91"/>
    </location>
</feature>
<evidence type="ECO:0000256" key="5">
    <source>
        <dbReference type="ARBA" id="ARBA00023136"/>
    </source>
</evidence>
<dbReference type="Proteomes" id="UP001432216">
    <property type="component" value="Chromosome 1"/>
</dbReference>
<dbReference type="EMBL" id="CP143806">
    <property type="protein sequence ID" value="WVO19468.1"/>
    <property type="molecule type" value="Genomic_DNA"/>
</dbReference>
<feature type="transmembrane region" description="Helical" evidence="7">
    <location>
        <begin position="151"/>
        <end position="179"/>
    </location>
</feature>
<feature type="region of interest" description="Disordered" evidence="6">
    <location>
        <begin position="1"/>
        <end position="34"/>
    </location>
</feature>
<dbReference type="GeneID" id="89987530"/>
<feature type="transmembrane region" description="Helical" evidence="7">
    <location>
        <begin position="500"/>
        <end position="518"/>
    </location>
</feature>
<sequence>MSLQEDIRPASLRSDPADVTGSDGGHSNKKPTTSLTRIEAVGDAQPDNEFSVMGYAPQLKRNRGQLTIQTMLLSLFAVPFGISSGFYTALIGGGPASLVWGFILVGCLQECVAVSLGEICSRFPTSGGPYYWSYALAPPSIRTMLSYVTGWLYMLAIWMLDLGTHYGTAILIVGAINIYYPDWNAPVWVTLVICYGLYILSTLMTWKGHRWVPMLDTVNAVFTGICLVAIVASILGIAAEGRRSASFVFTHYDWSYSGWGRGFTFCIGLLPGCFVMCGIGFISSMSEEVAVPTKQIPRAMVIGIPVAILSGLVFILGCLFTLPDIDKLLNAPGGSPMPVILATATGSKAGGVALLSLIISNAAIACIANQYISSRTTWSFSRDHALPKSRLWSAVTEHSQPRNALIVSTIIQMLIALIGLGSSSAFNAFLNVGIIGVDLAYGMPIAISLCSGRKLVKDAPWYAGFLGKVCNTISVVWISFSLVLFSMPIAIPVDAVSANYAPLVLVFFMGFSALWYIIQARKVYKGPPSVDFLVSLDIPELSEREDRC</sequence>
<keyword evidence="9" id="KW-1185">Reference proteome</keyword>
<evidence type="ECO:0000256" key="7">
    <source>
        <dbReference type="SAM" id="Phobius"/>
    </source>
</evidence>
<name>A0ABZ2ALQ1_9TREE</name>
<evidence type="ECO:0000256" key="1">
    <source>
        <dbReference type="ARBA" id="ARBA00004141"/>
    </source>
</evidence>
<feature type="transmembrane region" description="Helical" evidence="7">
    <location>
        <begin position="404"/>
        <end position="422"/>
    </location>
</feature>
<reference evidence="8 9" key="1">
    <citation type="submission" date="2024-01" db="EMBL/GenBank/DDBJ databases">
        <title>Comparative genomics of Cryptococcus and Kwoniella reveals pathogenesis evolution and contrasting modes of karyotype evolution via chromosome fusion or intercentromeric recombination.</title>
        <authorList>
            <person name="Coelho M.A."/>
            <person name="David-Palma M."/>
            <person name="Shea T."/>
            <person name="Bowers K."/>
            <person name="McGinley-Smith S."/>
            <person name="Mohammad A.W."/>
            <person name="Gnirke A."/>
            <person name="Yurkov A.M."/>
            <person name="Nowrousian M."/>
            <person name="Sun S."/>
            <person name="Cuomo C.A."/>
            <person name="Heitman J."/>
        </authorList>
    </citation>
    <scope>NUCLEOTIDE SEQUENCE [LARGE SCALE GENOMIC DNA]</scope>
    <source>
        <strain evidence="8 9">7685027</strain>
    </source>
</reference>